<dbReference type="SUPFAM" id="SSF50129">
    <property type="entry name" value="GroES-like"/>
    <property type="match status" value="2"/>
</dbReference>
<dbReference type="GO" id="GO:0004022">
    <property type="term" value="F:alcohol dehydrogenase (NAD+) activity"/>
    <property type="evidence" value="ECO:0007669"/>
    <property type="project" value="UniProtKB-EC"/>
</dbReference>
<evidence type="ECO:0000313" key="8">
    <source>
        <dbReference type="EMBL" id="MDP9823941.1"/>
    </source>
</evidence>
<proteinExistence type="inferred from homology"/>
<dbReference type="Gene3D" id="3.90.180.10">
    <property type="entry name" value="Medium-chain alcohol dehydrogenases, catalytic domain"/>
    <property type="match status" value="1"/>
</dbReference>
<dbReference type="InterPro" id="IPR036291">
    <property type="entry name" value="NAD(P)-bd_dom_sf"/>
</dbReference>
<dbReference type="Pfam" id="PF08240">
    <property type="entry name" value="ADH_N"/>
    <property type="match status" value="1"/>
</dbReference>
<keyword evidence="4 8" id="KW-0560">Oxidoreductase</keyword>
<evidence type="ECO:0000256" key="4">
    <source>
        <dbReference type="ARBA" id="ARBA00023002"/>
    </source>
</evidence>
<evidence type="ECO:0000256" key="5">
    <source>
        <dbReference type="ARBA" id="ARBA00023027"/>
    </source>
</evidence>
<feature type="domain" description="Enoyl reductase (ER)" evidence="7">
    <location>
        <begin position="31"/>
        <end position="381"/>
    </location>
</feature>
<keyword evidence="5" id="KW-0520">NAD</keyword>
<dbReference type="Gene3D" id="3.40.50.720">
    <property type="entry name" value="NAD(P)-binding Rossmann-like Domain"/>
    <property type="match status" value="1"/>
</dbReference>
<accession>A0ABT9NU39</accession>
<comment type="caution">
    <text evidence="8">The sequence shown here is derived from an EMBL/GenBank/DDBJ whole genome shotgun (WGS) entry which is preliminary data.</text>
</comment>
<keyword evidence="2 6" id="KW-0479">Metal-binding</keyword>
<sequence>MTDELLQAPLALEPGASRTPVRAAVLAAAPGRLETEELLLDDWLAPSEVRVRVAACGLCHSDLHMMEAELPVLLPTVVGHEVSGIVEAVGADVTDLAVGDYVVACLSMYCGRCRACGEGRTFLCERRNDLGRAERPVPRLVRADGEPVGQVAGIGGLIERTILHRNSVVAVPAEVPADRAGLLGCAVLTGYGSVVHGARVRAGETVAVIGCGGVGLNLVQSAVLAGAREVIAVDLGAAKLETARRFGATQVIDAGETDPVAAVQALVPGGVDHAFDVVGRSATVTQAVGMVRAGSTAYVVGIPPVGEQFNLMGIGVVTQAKGLRGLLMGANHFPRDIPALADLYLQGRLELDALVSQRVGLDDVNRGFDLMRSGEAARVVTVIEPGLP</sequence>
<reference evidence="8 9" key="1">
    <citation type="submission" date="2023-07" db="EMBL/GenBank/DDBJ databases">
        <title>Sequencing the genomes of 1000 actinobacteria strains.</title>
        <authorList>
            <person name="Klenk H.-P."/>
        </authorList>
    </citation>
    <scope>NUCLEOTIDE SEQUENCE [LARGE SCALE GENOMIC DNA]</scope>
    <source>
        <strain evidence="8 9">GD13</strain>
    </source>
</reference>
<dbReference type="PROSITE" id="PS00059">
    <property type="entry name" value="ADH_ZINC"/>
    <property type="match status" value="1"/>
</dbReference>
<dbReference type="InterPro" id="IPR011032">
    <property type="entry name" value="GroES-like_sf"/>
</dbReference>
<protein>
    <submittedName>
        <fullName evidence="8">S-(Hydroxymethyl)glutathione dehydrogenase/alcohol dehydrogenase</fullName>
        <ecNumber evidence="8">1.1.1.1</ecNumber>
        <ecNumber evidence="8">1.1.1.284</ecNumber>
    </submittedName>
</protein>
<keyword evidence="3 6" id="KW-0862">Zinc</keyword>
<dbReference type="Pfam" id="PF00107">
    <property type="entry name" value="ADH_zinc_N"/>
    <property type="match status" value="1"/>
</dbReference>
<dbReference type="EC" id="1.1.1.284" evidence="8"/>
<comment type="cofactor">
    <cofactor evidence="6">
        <name>Zn(2+)</name>
        <dbReference type="ChEBI" id="CHEBI:29105"/>
    </cofactor>
</comment>
<dbReference type="PANTHER" id="PTHR43880:SF12">
    <property type="entry name" value="ALCOHOL DEHYDROGENASE CLASS-3"/>
    <property type="match status" value="1"/>
</dbReference>
<organism evidence="8 9">
    <name type="scientific">Nocardioides massiliensis</name>
    <dbReference type="NCBI Taxonomy" id="1325935"/>
    <lineage>
        <taxon>Bacteria</taxon>
        <taxon>Bacillati</taxon>
        <taxon>Actinomycetota</taxon>
        <taxon>Actinomycetes</taxon>
        <taxon>Propionibacteriales</taxon>
        <taxon>Nocardioidaceae</taxon>
        <taxon>Nocardioides</taxon>
    </lineage>
</organism>
<dbReference type="Proteomes" id="UP001240447">
    <property type="component" value="Unassembled WGS sequence"/>
</dbReference>
<dbReference type="GO" id="GO:0051903">
    <property type="term" value="F:S-(hydroxymethyl)glutathione dehydrogenase [NAD(P)+] activity"/>
    <property type="evidence" value="ECO:0007669"/>
    <property type="project" value="UniProtKB-EC"/>
</dbReference>
<dbReference type="InterPro" id="IPR002328">
    <property type="entry name" value="ADH_Zn_CS"/>
</dbReference>
<evidence type="ECO:0000313" key="9">
    <source>
        <dbReference type="Proteomes" id="UP001240447"/>
    </source>
</evidence>
<evidence type="ECO:0000256" key="3">
    <source>
        <dbReference type="ARBA" id="ARBA00022833"/>
    </source>
</evidence>
<dbReference type="SMART" id="SM00829">
    <property type="entry name" value="PKS_ER"/>
    <property type="match status" value="1"/>
</dbReference>
<keyword evidence="9" id="KW-1185">Reference proteome</keyword>
<dbReference type="EC" id="1.1.1.1" evidence="8"/>
<dbReference type="CDD" id="cd08279">
    <property type="entry name" value="Zn_ADH_class_III"/>
    <property type="match status" value="1"/>
</dbReference>
<gene>
    <name evidence="8" type="ORF">J2S59_003750</name>
</gene>
<name>A0ABT9NU39_9ACTN</name>
<dbReference type="InterPro" id="IPR013149">
    <property type="entry name" value="ADH-like_C"/>
</dbReference>
<dbReference type="EMBL" id="JAUSQM010000001">
    <property type="protein sequence ID" value="MDP9823941.1"/>
    <property type="molecule type" value="Genomic_DNA"/>
</dbReference>
<evidence type="ECO:0000256" key="6">
    <source>
        <dbReference type="RuleBase" id="RU361277"/>
    </source>
</evidence>
<dbReference type="RefSeq" id="WP_220138307.1">
    <property type="nucleotide sequence ID" value="NZ_CCXJ01000100.1"/>
</dbReference>
<evidence type="ECO:0000259" key="7">
    <source>
        <dbReference type="SMART" id="SM00829"/>
    </source>
</evidence>
<dbReference type="InterPro" id="IPR013154">
    <property type="entry name" value="ADH-like_N"/>
</dbReference>
<dbReference type="InterPro" id="IPR020843">
    <property type="entry name" value="ER"/>
</dbReference>
<evidence type="ECO:0000256" key="2">
    <source>
        <dbReference type="ARBA" id="ARBA00022723"/>
    </source>
</evidence>
<dbReference type="PANTHER" id="PTHR43880">
    <property type="entry name" value="ALCOHOL DEHYDROGENASE"/>
    <property type="match status" value="1"/>
</dbReference>
<evidence type="ECO:0000256" key="1">
    <source>
        <dbReference type="ARBA" id="ARBA00008072"/>
    </source>
</evidence>
<dbReference type="SUPFAM" id="SSF51735">
    <property type="entry name" value="NAD(P)-binding Rossmann-fold domains"/>
    <property type="match status" value="1"/>
</dbReference>
<comment type="similarity">
    <text evidence="1 6">Belongs to the zinc-containing alcohol dehydrogenase family.</text>
</comment>